<name>A0ABD0YEU7_9HEMI</name>
<dbReference type="SUPFAM" id="SSF57501">
    <property type="entry name" value="Cystine-knot cytokines"/>
    <property type="match status" value="1"/>
</dbReference>
<dbReference type="PANTHER" id="PTHR11848:SF309">
    <property type="entry name" value="INHIBIN BETA CHAIN"/>
    <property type="match status" value="1"/>
</dbReference>
<dbReference type="AlphaFoldDB" id="A0ABD0YEU7"/>
<comment type="caution">
    <text evidence="7">The sequence shown here is derived from an EMBL/GenBank/DDBJ whole genome shotgun (WGS) entry which is preliminary data.</text>
</comment>
<feature type="transmembrane region" description="Helical" evidence="5">
    <location>
        <begin position="128"/>
        <end position="148"/>
    </location>
</feature>
<gene>
    <name evidence="7" type="ORF">AAG570_012734</name>
</gene>
<reference evidence="7 8" key="1">
    <citation type="submission" date="2024-07" db="EMBL/GenBank/DDBJ databases">
        <title>Chromosome-level genome assembly of the water stick insect Ranatra chinensis (Heteroptera: Nepidae).</title>
        <authorList>
            <person name="Liu X."/>
        </authorList>
    </citation>
    <scope>NUCLEOTIDE SEQUENCE [LARGE SCALE GENOMIC DNA]</scope>
    <source>
        <strain evidence="7">Cailab_2021Rc</strain>
        <tissue evidence="7">Muscle</tissue>
    </source>
</reference>
<dbReference type="Pfam" id="PF00019">
    <property type="entry name" value="TGF_beta"/>
    <property type="match status" value="1"/>
</dbReference>
<proteinExistence type="inferred from homology"/>
<comment type="subcellular location">
    <subcellularLocation>
        <location evidence="1">Secreted</location>
    </subcellularLocation>
</comment>
<dbReference type="GO" id="GO:0005576">
    <property type="term" value="C:extracellular region"/>
    <property type="evidence" value="ECO:0007669"/>
    <property type="project" value="UniProtKB-SubCell"/>
</dbReference>
<keyword evidence="5" id="KW-0812">Transmembrane</keyword>
<dbReference type="InterPro" id="IPR015615">
    <property type="entry name" value="TGF-beta-rel"/>
</dbReference>
<keyword evidence="5" id="KW-1133">Transmembrane helix</keyword>
<dbReference type="PROSITE" id="PS51362">
    <property type="entry name" value="TGF_BETA_2"/>
    <property type="match status" value="1"/>
</dbReference>
<evidence type="ECO:0000256" key="5">
    <source>
        <dbReference type="SAM" id="Phobius"/>
    </source>
</evidence>
<keyword evidence="5" id="KW-0472">Membrane</keyword>
<dbReference type="Proteomes" id="UP001558652">
    <property type="component" value="Unassembled WGS sequence"/>
</dbReference>
<protein>
    <recommendedName>
        <fullName evidence="6">TGF-beta family profile domain-containing protein</fullName>
    </recommendedName>
</protein>
<keyword evidence="4" id="KW-0339">Growth factor</keyword>
<evidence type="ECO:0000313" key="8">
    <source>
        <dbReference type="Proteomes" id="UP001558652"/>
    </source>
</evidence>
<evidence type="ECO:0000256" key="4">
    <source>
        <dbReference type="RuleBase" id="RU000354"/>
    </source>
</evidence>
<accession>A0ABD0YEU7</accession>
<dbReference type="PANTHER" id="PTHR11848">
    <property type="entry name" value="TGF-BETA FAMILY"/>
    <property type="match status" value="1"/>
</dbReference>
<evidence type="ECO:0000256" key="3">
    <source>
        <dbReference type="ARBA" id="ARBA00022525"/>
    </source>
</evidence>
<dbReference type="InterPro" id="IPR029034">
    <property type="entry name" value="Cystine-knot_cytokine"/>
</dbReference>
<dbReference type="Gene3D" id="2.10.90.10">
    <property type="entry name" value="Cystine-knot cytokines"/>
    <property type="match status" value="1"/>
</dbReference>
<dbReference type="InterPro" id="IPR001839">
    <property type="entry name" value="TGF-b_C"/>
</dbReference>
<comment type="similarity">
    <text evidence="2 4">Belongs to the TGF-beta family.</text>
</comment>
<evidence type="ECO:0000256" key="1">
    <source>
        <dbReference type="ARBA" id="ARBA00004613"/>
    </source>
</evidence>
<evidence type="ECO:0000256" key="2">
    <source>
        <dbReference type="ARBA" id="ARBA00006656"/>
    </source>
</evidence>
<dbReference type="GO" id="GO:0008083">
    <property type="term" value="F:growth factor activity"/>
    <property type="evidence" value="ECO:0007669"/>
    <property type="project" value="UniProtKB-KW"/>
</dbReference>
<evidence type="ECO:0000313" key="7">
    <source>
        <dbReference type="EMBL" id="KAL1129790.1"/>
    </source>
</evidence>
<keyword evidence="3" id="KW-0964">Secreted</keyword>
<sequence>MESMRRNMFYDNKKQETTEIGEAFESVWYCETGGGKILRGGNFEAHRASVIDVAWDSCTSITYIHSSTIRSLTADDGVQALIHVRKEQQAGDKERDFHLFAKLKEFLGGKRFTNDEEYMAVRGTTGGMLFNVFLVAILASFLGVGHSATTDSPLDSERKHLAKVFRMVVSNLGKCDRCSVDEGRMSALLKEAVKRNILDGLGLESPPVLREPLPPLPTPASLHLHTASYLPLPPEIEKKLVLATATGCTDGNDEYRMSLEVPTSLQASDLVSAKLWIHSAADTPSADGCQLTYSSCDQATNPRRITAHVCHSTSRENRDHNFLYGHHDFEFFGTWRAGYCSLGCSVTPRLRLQRLGRDGFHLDGKIVAGGSGTVPKHRLQMSFPFRPAGLPVVSRKKRHYDCKLGSADCCRENLMINFTEIGWGAWLIRPETLNVHYCKGPCSKATTLSSSSFYATAIEVSIL</sequence>
<feature type="domain" description="TGF-beta family profile" evidence="6">
    <location>
        <begin position="395"/>
        <end position="463"/>
    </location>
</feature>
<dbReference type="EMBL" id="JBFDAA010000008">
    <property type="protein sequence ID" value="KAL1129790.1"/>
    <property type="molecule type" value="Genomic_DNA"/>
</dbReference>
<keyword evidence="8" id="KW-1185">Reference proteome</keyword>
<organism evidence="7 8">
    <name type="scientific">Ranatra chinensis</name>
    <dbReference type="NCBI Taxonomy" id="642074"/>
    <lineage>
        <taxon>Eukaryota</taxon>
        <taxon>Metazoa</taxon>
        <taxon>Ecdysozoa</taxon>
        <taxon>Arthropoda</taxon>
        <taxon>Hexapoda</taxon>
        <taxon>Insecta</taxon>
        <taxon>Pterygota</taxon>
        <taxon>Neoptera</taxon>
        <taxon>Paraneoptera</taxon>
        <taxon>Hemiptera</taxon>
        <taxon>Heteroptera</taxon>
        <taxon>Panheteroptera</taxon>
        <taxon>Nepomorpha</taxon>
        <taxon>Nepidae</taxon>
        <taxon>Ranatrinae</taxon>
        <taxon>Ranatra</taxon>
    </lineage>
</organism>
<evidence type="ECO:0000259" key="6">
    <source>
        <dbReference type="PROSITE" id="PS51362"/>
    </source>
</evidence>